<dbReference type="InterPro" id="IPR029063">
    <property type="entry name" value="SAM-dependent_MTases_sf"/>
</dbReference>
<evidence type="ECO:0000256" key="1">
    <source>
        <dbReference type="ARBA" id="ARBA00022603"/>
    </source>
</evidence>
<dbReference type="SUPFAM" id="SSF53335">
    <property type="entry name" value="S-adenosyl-L-methionine-dependent methyltransferases"/>
    <property type="match status" value="1"/>
</dbReference>
<keyword evidence="2" id="KW-0808">Transferase</keyword>
<dbReference type="PROSITE" id="PS51682">
    <property type="entry name" value="SAM_OMT_I"/>
    <property type="match status" value="1"/>
</dbReference>
<name>A0ABR6M008_9ACTN</name>
<accession>A0ABR6M008</accession>
<evidence type="ECO:0000256" key="3">
    <source>
        <dbReference type="ARBA" id="ARBA00022691"/>
    </source>
</evidence>
<protein>
    <submittedName>
        <fullName evidence="4">O-methyltransferase</fullName>
    </submittedName>
</protein>
<organism evidence="4 5">
    <name type="scientific">Streptomyces rapamycinicus</name>
    <dbReference type="NCBI Taxonomy" id="1226757"/>
    <lineage>
        <taxon>Bacteria</taxon>
        <taxon>Bacillati</taxon>
        <taxon>Actinomycetota</taxon>
        <taxon>Actinomycetes</taxon>
        <taxon>Kitasatosporales</taxon>
        <taxon>Streptomycetaceae</taxon>
        <taxon>Streptomyces</taxon>
        <taxon>Streptomyces violaceusniger group</taxon>
    </lineage>
</organism>
<evidence type="ECO:0000313" key="5">
    <source>
        <dbReference type="Proteomes" id="UP000530530"/>
    </source>
</evidence>
<comment type="caution">
    <text evidence="4">The sequence shown here is derived from an EMBL/GenBank/DDBJ whole genome shotgun (WGS) entry which is preliminary data.</text>
</comment>
<evidence type="ECO:0000256" key="2">
    <source>
        <dbReference type="ARBA" id="ARBA00022679"/>
    </source>
</evidence>
<proteinExistence type="predicted"/>
<keyword evidence="3" id="KW-0949">S-adenosyl-L-methionine</keyword>
<keyword evidence="1" id="KW-0489">Methyltransferase</keyword>
<dbReference type="Pfam" id="PF01596">
    <property type="entry name" value="Methyltransf_3"/>
    <property type="match status" value="1"/>
</dbReference>
<dbReference type="Proteomes" id="UP000530530">
    <property type="component" value="Unassembled WGS sequence"/>
</dbReference>
<gene>
    <name evidence="4" type="ORF">BJY27_008683</name>
</gene>
<keyword evidence="5" id="KW-1185">Reference proteome</keyword>
<dbReference type="EMBL" id="JACHNG010000002">
    <property type="protein sequence ID" value="MBB4787636.1"/>
    <property type="molecule type" value="Genomic_DNA"/>
</dbReference>
<dbReference type="InterPro" id="IPR002935">
    <property type="entry name" value="SAM_O-MeTrfase"/>
</dbReference>
<dbReference type="RefSeq" id="WP_020874665.1">
    <property type="nucleotide sequence ID" value="NZ_CP157811.1"/>
</dbReference>
<sequence length="64" mass="6930">MPKILIVVDNTLFSGRVVGPGARDTDAEGVRAFNALVRDDPRVEMSPIPMADGIAPIRKRRVTA</sequence>
<evidence type="ECO:0000313" key="4">
    <source>
        <dbReference type="EMBL" id="MBB4787636.1"/>
    </source>
</evidence>
<dbReference type="Gene3D" id="3.40.50.150">
    <property type="entry name" value="Vaccinia Virus protein VP39"/>
    <property type="match status" value="1"/>
</dbReference>
<reference evidence="4 5" key="1">
    <citation type="submission" date="2020-08" db="EMBL/GenBank/DDBJ databases">
        <title>Sequencing the genomes of 1000 actinobacteria strains.</title>
        <authorList>
            <person name="Klenk H.-P."/>
        </authorList>
    </citation>
    <scope>NUCLEOTIDE SEQUENCE [LARGE SCALE GENOMIC DNA]</scope>
    <source>
        <strain evidence="4 5">DSM 41530</strain>
    </source>
</reference>